<reference evidence="2 3" key="1">
    <citation type="journal article" date="2016" name="Environ. Microbiol.">
        <title>Genomic resolution of a cold subsurface aquifer community provides metabolic insights for novel microbes adapted to high CO concentrations.</title>
        <authorList>
            <person name="Probst A.J."/>
            <person name="Castelle C.J."/>
            <person name="Singh A."/>
            <person name="Brown C.T."/>
            <person name="Anantharaman K."/>
            <person name="Sharon I."/>
            <person name="Hug L.A."/>
            <person name="Burstein D."/>
            <person name="Emerson J.B."/>
            <person name="Thomas B.C."/>
            <person name="Banfield J.F."/>
        </authorList>
    </citation>
    <scope>NUCLEOTIDE SEQUENCE [LARGE SCALE GENOMIC DNA]</scope>
    <source>
        <strain evidence="2">CG2_30_40_21</strain>
    </source>
</reference>
<evidence type="ECO:0000313" key="3">
    <source>
        <dbReference type="Proteomes" id="UP000183085"/>
    </source>
</evidence>
<dbReference type="EMBL" id="MNYI01000169">
    <property type="protein sequence ID" value="OIP38834.1"/>
    <property type="molecule type" value="Genomic_DNA"/>
</dbReference>
<proteinExistence type="predicted"/>
<sequence>MLEITIKDYWIEEATESMQVTWHLFEKKDYSYSLFFAHLAIEKILKAIYVSRKNEHVPYIHNLQRLAEFSNIQLNDEQRDALIKITTFNLESRYPDEKRSFRKKCTEEFTKKEIEETEELFKWLKSILQ</sequence>
<comment type="caution">
    <text evidence="2">The sequence shown here is derived from an EMBL/GenBank/DDBJ whole genome shotgun (WGS) entry which is preliminary data.</text>
</comment>
<name>A0A1J5E2L0_9BACT</name>
<gene>
    <name evidence="2" type="ORF">AUJ95_06260</name>
</gene>
<dbReference type="AlphaFoldDB" id="A0A1J5E2L0"/>
<dbReference type="PROSITE" id="PS50910">
    <property type="entry name" value="HEPN"/>
    <property type="match status" value="1"/>
</dbReference>
<dbReference type="InterPro" id="IPR007842">
    <property type="entry name" value="HEPN_dom"/>
</dbReference>
<dbReference type="Proteomes" id="UP000183085">
    <property type="component" value="Unassembled WGS sequence"/>
</dbReference>
<dbReference type="STRING" id="1817895.AUJ95_06260"/>
<dbReference type="SMART" id="SM00748">
    <property type="entry name" value="HEPN"/>
    <property type="match status" value="1"/>
</dbReference>
<evidence type="ECO:0000313" key="2">
    <source>
        <dbReference type="EMBL" id="OIP38834.1"/>
    </source>
</evidence>
<protein>
    <recommendedName>
        <fullName evidence="1">HEPN domain-containing protein</fullName>
    </recommendedName>
</protein>
<accession>A0A1J5E2L0</accession>
<feature type="domain" description="HEPN" evidence="1">
    <location>
        <begin position="11"/>
        <end position="120"/>
    </location>
</feature>
<dbReference type="SUPFAM" id="SSF81593">
    <property type="entry name" value="Nucleotidyltransferase substrate binding subunit/domain"/>
    <property type="match status" value="1"/>
</dbReference>
<organism evidence="2 3">
    <name type="scientific">Candidatus Desantisbacteria bacterium CG2_30_40_21</name>
    <dbReference type="NCBI Taxonomy" id="1817895"/>
    <lineage>
        <taxon>Bacteria</taxon>
        <taxon>Candidatus Desantisiibacteriota</taxon>
    </lineage>
</organism>
<dbReference type="Pfam" id="PF05168">
    <property type="entry name" value="HEPN"/>
    <property type="match status" value="1"/>
</dbReference>
<evidence type="ECO:0000259" key="1">
    <source>
        <dbReference type="PROSITE" id="PS50910"/>
    </source>
</evidence>
<dbReference type="Gene3D" id="1.20.120.330">
    <property type="entry name" value="Nucleotidyltransferases domain 2"/>
    <property type="match status" value="1"/>
</dbReference>